<keyword evidence="1" id="KW-0732">Signal</keyword>
<feature type="signal peptide" evidence="1">
    <location>
        <begin position="1"/>
        <end position="37"/>
    </location>
</feature>
<sequence>MAERVAPRRPVRQDTAMRTIRLSLLAALLTAAAPGLAAGEERADGTTTLPVPRFVSLKSNSAMMRSGPEERFPILWEYKRRGLPLEIIKEYKIWRQVRDPDGTIGWMNKSLLTGVRTGFVRDSVRTLYVAPDLQSRVAWRIEPGTVVTITLCENMWCRVSNDGRSGYILRNQLFGTYPNEVIGG</sequence>
<feature type="chain" id="PRO_5028891318" description="SH3 domain-containing protein" evidence="1">
    <location>
        <begin position="38"/>
        <end position="184"/>
    </location>
</feature>
<proteinExistence type="predicted"/>
<evidence type="ECO:0000313" key="2">
    <source>
        <dbReference type="EMBL" id="MQT16882.1"/>
    </source>
</evidence>
<accession>A0A7C9KWS8</accession>
<dbReference type="OrthoDB" id="9810773at2"/>
<evidence type="ECO:0008006" key="4">
    <source>
        <dbReference type="Google" id="ProtNLM"/>
    </source>
</evidence>
<reference evidence="2 3" key="1">
    <citation type="submission" date="2019-09" db="EMBL/GenBank/DDBJ databases">
        <title>Polymorphobacter sp. isolated from a lake in China.</title>
        <authorList>
            <person name="Liu Z."/>
        </authorList>
    </citation>
    <scope>NUCLEOTIDE SEQUENCE [LARGE SCALE GENOMIC DNA]</scope>
    <source>
        <strain evidence="2 3">D40P</strain>
    </source>
</reference>
<evidence type="ECO:0000256" key="1">
    <source>
        <dbReference type="SAM" id="SignalP"/>
    </source>
</evidence>
<organism evidence="2 3">
    <name type="scientific">Sandarakinorhabdus fusca</name>
    <dbReference type="NCBI Taxonomy" id="1439888"/>
    <lineage>
        <taxon>Bacteria</taxon>
        <taxon>Pseudomonadati</taxon>
        <taxon>Pseudomonadota</taxon>
        <taxon>Alphaproteobacteria</taxon>
        <taxon>Sphingomonadales</taxon>
        <taxon>Sphingosinicellaceae</taxon>
        <taxon>Sandarakinorhabdus</taxon>
    </lineage>
</organism>
<keyword evidence="3" id="KW-1185">Reference proteome</keyword>
<dbReference type="AlphaFoldDB" id="A0A7C9KWS8"/>
<dbReference type="EMBL" id="WIOL01000002">
    <property type="protein sequence ID" value="MQT16882.1"/>
    <property type="molecule type" value="Genomic_DNA"/>
</dbReference>
<dbReference type="Gene3D" id="2.30.30.40">
    <property type="entry name" value="SH3 Domains"/>
    <property type="match status" value="2"/>
</dbReference>
<protein>
    <recommendedName>
        <fullName evidence="4">SH3 domain-containing protein</fullName>
    </recommendedName>
</protein>
<evidence type="ECO:0000313" key="3">
    <source>
        <dbReference type="Proteomes" id="UP000481327"/>
    </source>
</evidence>
<dbReference type="Pfam" id="PF06347">
    <property type="entry name" value="SH3_4"/>
    <property type="match status" value="2"/>
</dbReference>
<gene>
    <name evidence="2" type="ORF">F3168_06385</name>
</gene>
<dbReference type="InterPro" id="IPR010466">
    <property type="entry name" value="DUF1058"/>
</dbReference>
<name>A0A7C9KWS8_9SPHN</name>
<comment type="caution">
    <text evidence="2">The sequence shown here is derived from an EMBL/GenBank/DDBJ whole genome shotgun (WGS) entry which is preliminary data.</text>
</comment>
<dbReference type="Proteomes" id="UP000481327">
    <property type="component" value="Unassembled WGS sequence"/>
</dbReference>